<dbReference type="PANTHER" id="PTHR43470">
    <property type="entry name" value="PHOSPHATE TRANSPORT SYSTEM PERMEASE PROTEIN PSTA-RELATED"/>
    <property type="match status" value="1"/>
</dbReference>
<evidence type="ECO:0000256" key="4">
    <source>
        <dbReference type="ARBA" id="ARBA00023136"/>
    </source>
</evidence>
<feature type="transmembrane region" description="Helical" evidence="5">
    <location>
        <begin position="314"/>
        <end position="340"/>
    </location>
</feature>
<comment type="caution">
    <text evidence="7">The sequence shown here is derived from an EMBL/GenBank/DDBJ whole genome shotgun (WGS) entry which is preliminary data.</text>
</comment>
<feature type="transmembrane region" description="Helical" evidence="5">
    <location>
        <begin position="258"/>
        <end position="280"/>
    </location>
</feature>
<evidence type="ECO:0000256" key="3">
    <source>
        <dbReference type="ARBA" id="ARBA00022989"/>
    </source>
</evidence>
<dbReference type="CDD" id="cd06261">
    <property type="entry name" value="TM_PBP2"/>
    <property type="match status" value="1"/>
</dbReference>
<dbReference type="Proteomes" id="UP001314181">
    <property type="component" value="Unassembled WGS sequence"/>
</dbReference>
<evidence type="ECO:0000313" key="8">
    <source>
        <dbReference type="Proteomes" id="UP001314181"/>
    </source>
</evidence>
<feature type="transmembrane region" description="Helical" evidence="5">
    <location>
        <begin position="373"/>
        <end position="395"/>
    </location>
</feature>
<dbReference type="SUPFAM" id="SSF161098">
    <property type="entry name" value="MetI-like"/>
    <property type="match status" value="1"/>
</dbReference>
<feature type="transmembrane region" description="Helical" evidence="5">
    <location>
        <begin position="222"/>
        <end position="252"/>
    </location>
</feature>
<dbReference type="PROSITE" id="PS50928">
    <property type="entry name" value="ABC_TM1"/>
    <property type="match status" value="1"/>
</dbReference>
<evidence type="ECO:0000256" key="5">
    <source>
        <dbReference type="RuleBase" id="RU363032"/>
    </source>
</evidence>
<evidence type="ECO:0000313" key="7">
    <source>
        <dbReference type="EMBL" id="CAK8162456.1"/>
    </source>
</evidence>
<keyword evidence="2 5" id="KW-0812">Transmembrane</keyword>
<sequence>MFRVVKHNNGYYIWRKLISAGFISICFLALLSIILFVLFLLAEIFVSGADALLTRRIFVPVAKESQLLDTHIDYLQYKKIVYNGMNILFKESSYDKKSTQEIADSLVSDYSIREITSSNIVMHKGYSGVWLLVCRKMLVAEAPKLVKDALSYLKNRDLFKTSFNTKFFFGNDSAYPEAAGIAGSIVGTLLSILVAMAISIPIGMAVGIYFSEISADNKLNRFVFAVIVNLASVPTVVYGLLSFAMFISFLGIPRSTALLAGMTLALIAVPHVIITVIDAVQLVPKGIKHSALALGASRIQVVLHHSLPIASQRLVAGVLLSMARVIGETAPLVIIGMLVFTTERSWYLSDVSTTLPIRIYLWSKNPNGDYQNMASGTILVLVLILMLISILARILKYKSVMRN</sequence>
<dbReference type="InterPro" id="IPR035906">
    <property type="entry name" value="MetI-like_sf"/>
</dbReference>
<comment type="subcellular location">
    <subcellularLocation>
        <location evidence="1 5">Cell membrane</location>
        <topology evidence="1 5">Multi-pass membrane protein</topology>
    </subcellularLocation>
</comment>
<evidence type="ECO:0000259" key="6">
    <source>
        <dbReference type="PROSITE" id="PS50928"/>
    </source>
</evidence>
<evidence type="ECO:0000256" key="1">
    <source>
        <dbReference type="ARBA" id="ARBA00004651"/>
    </source>
</evidence>
<keyword evidence="8" id="KW-1185">Reference proteome</keyword>
<name>A0ABP0ET73_9RICK</name>
<keyword evidence="3 5" id="KW-1133">Transmembrane helix</keyword>
<protein>
    <submittedName>
        <fullName evidence="7">Phosphate transport system permease protein</fullName>
    </submittedName>
</protein>
<organism evidence="7 8">
    <name type="scientific">Candidatus Xenohaliotis californiensis</name>
    <dbReference type="NCBI Taxonomy" id="84677"/>
    <lineage>
        <taxon>Bacteria</taxon>
        <taxon>Pseudomonadati</taxon>
        <taxon>Pseudomonadota</taxon>
        <taxon>Alphaproteobacteria</taxon>
        <taxon>Rickettsiales</taxon>
        <taxon>Anaplasmataceae</taxon>
        <taxon>Candidatus Xenohaliotis</taxon>
    </lineage>
</organism>
<keyword evidence="5" id="KW-0813">Transport</keyword>
<feature type="domain" description="ABC transmembrane type-1" evidence="6">
    <location>
        <begin position="185"/>
        <end position="392"/>
    </location>
</feature>
<accession>A0ABP0ET73</accession>
<dbReference type="InterPro" id="IPR000515">
    <property type="entry name" value="MetI-like"/>
</dbReference>
<proteinExistence type="inferred from homology"/>
<comment type="similarity">
    <text evidence="5">Belongs to the binding-protein-dependent transport system permease family.</text>
</comment>
<dbReference type="Pfam" id="PF00528">
    <property type="entry name" value="BPD_transp_1"/>
    <property type="match status" value="1"/>
</dbReference>
<dbReference type="RefSeq" id="WP_338363504.1">
    <property type="nucleotide sequence ID" value="NZ_CAWVOK010000006.1"/>
</dbReference>
<gene>
    <name evidence="7" type="ORF">CAXC1_150050</name>
</gene>
<dbReference type="Gene3D" id="1.10.3720.10">
    <property type="entry name" value="MetI-like"/>
    <property type="match status" value="1"/>
</dbReference>
<evidence type="ECO:0000256" key="2">
    <source>
        <dbReference type="ARBA" id="ARBA00022692"/>
    </source>
</evidence>
<dbReference type="EMBL" id="CAWVOK010000006">
    <property type="protein sequence ID" value="CAK8162456.1"/>
    <property type="molecule type" value="Genomic_DNA"/>
</dbReference>
<feature type="transmembrane region" description="Helical" evidence="5">
    <location>
        <begin position="21"/>
        <end position="46"/>
    </location>
</feature>
<keyword evidence="4 5" id="KW-0472">Membrane</keyword>
<feature type="transmembrane region" description="Helical" evidence="5">
    <location>
        <begin position="181"/>
        <end position="210"/>
    </location>
</feature>
<reference evidence="7 8" key="1">
    <citation type="submission" date="2024-01" db="EMBL/GenBank/DDBJ databases">
        <authorList>
            <person name="Kunselman E."/>
        </authorList>
    </citation>
    <scope>NUCLEOTIDE SEQUENCE [LARGE SCALE GENOMIC DNA]</scope>
    <source>
        <strain evidence="7">2 abalone samples</strain>
    </source>
</reference>